<dbReference type="AlphaFoldDB" id="A0A1I6D2B3"/>
<proteinExistence type="predicted"/>
<evidence type="ECO:0000256" key="1">
    <source>
        <dbReference type="SAM" id="MobiDB-lite"/>
    </source>
</evidence>
<accession>A0A1I6D2B3</accession>
<dbReference type="Pfam" id="PF00581">
    <property type="entry name" value="Rhodanese"/>
    <property type="match status" value="1"/>
</dbReference>
<organism evidence="3 4">
    <name type="scientific">Desulfoscipio geothermicus DSM 3669</name>
    <dbReference type="NCBI Taxonomy" id="1121426"/>
    <lineage>
        <taxon>Bacteria</taxon>
        <taxon>Bacillati</taxon>
        <taxon>Bacillota</taxon>
        <taxon>Clostridia</taxon>
        <taxon>Eubacteriales</taxon>
        <taxon>Desulfallaceae</taxon>
        <taxon>Desulfoscipio</taxon>
    </lineage>
</organism>
<dbReference type="RefSeq" id="WP_092482109.1">
    <property type="nucleotide sequence ID" value="NZ_FOYM01000004.1"/>
</dbReference>
<dbReference type="EMBL" id="FOYM01000004">
    <property type="protein sequence ID" value="SFQ99482.1"/>
    <property type="molecule type" value="Genomic_DNA"/>
</dbReference>
<feature type="region of interest" description="Disordered" evidence="1">
    <location>
        <begin position="92"/>
        <end position="122"/>
    </location>
</feature>
<dbReference type="CDD" id="cd00158">
    <property type="entry name" value="RHOD"/>
    <property type="match status" value="1"/>
</dbReference>
<dbReference type="OrthoDB" id="9800872at2"/>
<dbReference type="InterPro" id="IPR036873">
    <property type="entry name" value="Rhodanese-like_dom_sf"/>
</dbReference>
<keyword evidence="4" id="KW-1185">Reference proteome</keyword>
<protein>
    <submittedName>
        <fullName evidence="3">Rhodanese-related sulfurtransferase</fullName>
    </submittedName>
</protein>
<evidence type="ECO:0000259" key="2">
    <source>
        <dbReference type="PROSITE" id="PS50206"/>
    </source>
</evidence>
<reference evidence="4" key="1">
    <citation type="submission" date="2016-10" db="EMBL/GenBank/DDBJ databases">
        <authorList>
            <person name="Varghese N."/>
            <person name="Submissions S."/>
        </authorList>
    </citation>
    <scope>NUCLEOTIDE SEQUENCE [LARGE SCALE GENOMIC DNA]</scope>
    <source>
        <strain evidence="4">DSM 3669</strain>
    </source>
</reference>
<dbReference type="PANTHER" id="PTHR44086">
    <property type="entry name" value="THIOSULFATE SULFURTRANSFERASE RDL2, MITOCHONDRIAL-RELATED"/>
    <property type="match status" value="1"/>
</dbReference>
<dbReference type="PROSITE" id="PS51257">
    <property type="entry name" value="PROKAR_LIPOPROTEIN"/>
    <property type="match status" value="1"/>
</dbReference>
<name>A0A1I6D2B3_9FIRM</name>
<dbReference type="GO" id="GO:0004792">
    <property type="term" value="F:thiosulfate-cyanide sulfurtransferase activity"/>
    <property type="evidence" value="ECO:0007669"/>
    <property type="project" value="TreeGrafter"/>
</dbReference>
<keyword evidence="3" id="KW-0808">Transferase</keyword>
<feature type="compositionally biased region" description="Polar residues" evidence="1">
    <location>
        <begin position="92"/>
        <end position="102"/>
    </location>
</feature>
<gene>
    <name evidence="3" type="ORF">SAMN05660706_104110</name>
</gene>
<sequence length="233" mass="25237">MTALKNLCAVLFLILILSISSVGCLPSNESNHDQTPVVSVSPEQQEEINNAYAEENLPHTNGVDEEPINSEPTAGSIKSNNVIENNQMQTPISSEQQENTDLSSSQQSSSDQAVTPKDSTGVKEISARDLNEMIASSTNLVIIDISTPGEYQEGHIEGSLLGDLRLMRTQPEQYLDSLGINKSDTIVLTCETGNKSYMVAKLLLGTEYRNVYNLAGGKIDWVRAGYDLVAGDS</sequence>
<dbReference type="InterPro" id="IPR001763">
    <property type="entry name" value="Rhodanese-like_dom"/>
</dbReference>
<feature type="region of interest" description="Disordered" evidence="1">
    <location>
        <begin position="55"/>
        <end position="78"/>
    </location>
</feature>
<evidence type="ECO:0000313" key="3">
    <source>
        <dbReference type="EMBL" id="SFQ99482.1"/>
    </source>
</evidence>
<dbReference type="STRING" id="39060.SAMN05660706_104110"/>
<dbReference type="Proteomes" id="UP000199584">
    <property type="component" value="Unassembled WGS sequence"/>
</dbReference>
<dbReference type="PROSITE" id="PS50206">
    <property type="entry name" value="RHODANESE_3"/>
    <property type="match status" value="1"/>
</dbReference>
<dbReference type="PANTHER" id="PTHR44086:SF10">
    <property type="entry name" value="THIOSULFATE SULFURTRANSFERASE_RHODANESE-LIKE DOMAIN-CONTAINING PROTEIN 3"/>
    <property type="match status" value="1"/>
</dbReference>
<dbReference type="SUPFAM" id="SSF52821">
    <property type="entry name" value="Rhodanese/Cell cycle control phosphatase"/>
    <property type="match status" value="1"/>
</dbReference>
<dbReference type="SMART" id="SM00450">
    <property type="entry name" value="RHOD"/>
    <property type="match status" value="1"/>
</dbReference>
<dbReference type="Gene3D" id="3.40.250.10">
    <property type="entry name" value="Rhodanese-like domain"/>
    <property type="match status" value="1"/>
</dbReference>
<evidence type="ECO:0000313" key="4">
    <source>
        <dbReference type="Proteomes" id="UP000199584"/>
    </source>
</evidence>
<feature type="domain" description="Rhodanese" evidence="2">
    <location>
        <begin position="136"/>
        <end position="230"/>
    </location>
</feature>